<keyword evidence="2 4" id="KW-0012">Acyltransferase</keyword>
<dbReference type="PANTHER" id="PTHR42681">
    <property type="entry name" value="MALONYL-COA-ACYL CARRIER PROTEIN TRANSACYLASE, MITOCHONDRIAL"/>
    <property type="match status" value="1"/>
</dbReference>
<dbReference type="FunFam" id="3.30.70.250:FF:000001">
    <property type="entry name" value="Malonyl CoA-acyl carrier protein transacylase"/>
    <property type="match status" value="1"/>
</dbReference>
<evidence type="ECO:0000256" key="3">
    <source>
        <dbReference type="ARBA" id="ARBA00048462"/>
    </source>
</evidence>
<dbReference type="RefSeq" id="WP_115268431.1">
    <property type="nucleotide sequence ID" value="NZ_UGGU01000003.1"/>
</dbReference>
<gene>
    <name evidence="7" type="primary">fabD</name>
    <name evidence="7" type="ORF">NCTC10723_00167</name>
</gene>
<dbReference type="OrthoDB" id="9805460at2"/>
<reference evidence="7 8" key="1">
    <citation type="submission" date="2018-06" db="EMBL/GenBank/DDBJ databases">
        <authorList>
            <consortium name="Pathogen Informatics"/>
            <person name="Doyle S."/>
        </authorList>
    </citation>
    <scope>NUCLEOTIDE SEQUENCE [LARGE SCALE GENOMIC DNA]</scope>
    <source>
        <strain evidence="7 8">NCTC10723</strain>
    </source>
</reference>
<dbReference type="GO" id="GO:0006633">
    <property type="term" value="P:fatty acid biosynthetic process"/>
    <property type="evidence" value="ECO:0007669"/>
    <property type="project" value="TreeGrafter"/>
</dbReference>
<dbReference type="EC" id="2.3.1.39" evidence="4"/>
<dbReference type="InterPro" id="IPR050858">
    <property type="entry name" value="Mal-CoA-ACP_Trans/PKS_FabD"/>
</dbReference>
<dbReference type="Pfam" id="PF00698">
    <property type="entry name" value="Acyl_transf_1"/>
    <property type="match status" value="1"/>
</dbReference>
<dbReference type="InterPro" id="IPR016036">
    <property type="entry name" value="Malonyl_transacylase_ACP-bd"/>
</dbReference>
<dbReference type="SUPFAM" id="SSF55048">
    <property type="entry name" value="Probable ACP-binding domain of malonyl-CoA ACP transacylase"/>
    <property type="match status" value="1"/>
</dbReference>
<proteinExistence type="inferred from homology"/>
<feature type="active site" evidence="5">
    <location>
        <position position="91"/>
    </location>
</feature>
<dbReference type="SUPFAM" id="SSF52151">
    <property type="entry name" value="FabD/lysophospholipase-like"/>
    <property type="match status" value="1"/>
</dbReference>
<organism evidence="7 8">
    <name type="scientific">Fusobacterium necrogenes</name>
    <dbReference type="NCBI Taxonomy" id="858"/>
    <lineage>
        <taxon>Bacteria</taxon>
        <taxon>Fusobacteriati</taxon>
        <taxon>Fusobacteriota</taxon>
        <taxon>Fusobacteriia</taxon>
        <taxon>Fusobacteriales</taxon>
        <taxon>Fusobacteriaceae</taxon>
        <taxon>Fusobacterium</taxon>
    </lineage>
</organism>
<keyword evidence="1 4" id="KW-0808">Transferase</keyword>
<protein>
    <recommendedName>
        <fullName evidence="4">Malonyl CoA-acyl carrier protein transacylase</fullName>
        <ecNumber evidence="4">2.3.1.39</ecNumber>
    </recommendedName>
</protein>
<evidence type="ECO:0000259" key="6">
    <source>
        <dbReference type="SMART" id="SM00827"/>
    </source>
</evidence>
<dbReference type="PANTHER" id="PTHR42681:SF1">
    <property type="entry name" value="MALONYL-COA-ACYL CARRIER PROTEIN TRANSACYLASE, MITOCHONDRIAL"/>
    <property type="match status" value="1"/>
</dbReference>
<dbReference type="Gene3D" id="3.40.366.10">
    <property type="entry name" value="Malonyl-Coenzyme A Acyl Carrier Protein, domain 2"/>
    <property type="match status" value="1"/>
</dbReference>
<dbReference type="InterPro" id="IPR001227">
    <property type="entry name" value="Ac_transferase_dom_sf"/>
</dbReference>
<dbReference type="EMBL" id="UGGU01000003">
    <property type="protein sequence ID" value="STO30738.1"/>
    <property type="molecule type" value="Genomic_DNA"/>
</dbReference>
<sequence length="303" mass="33091">MSKIAFVFPGQGTQYVGMGKELYENNEIAKQEFDNLFSKLDFDLKTVMFEGPEEILKETKNTQPAIVSMSLILKKLLEAKGIKADYVAGHSVGEYAAFGAAGYLSIEDTVKLTSARGKFMSEVAQKINGGMAAIIGLDSDKIVEVLKGVEGVVEAVNFNEPKQTVIAGEKEAIAKACEALKEAGAKRAMPLAVSGPFHSSLMKEAGEKLKDEAEKYEFNMTDIKLVANTTAEILTSIEAIKNEIYRQSFGPVKWVDTIKKLKSEGVTTIYEIGPGKVLAGLIKKIDKEIEVKNIEKLEDLLNI</sequence>
<dbReference type="InterPro" id="IPR024925">
    <property type="entry name" value="Malonyl_CoA-ACP_transAc"/>
</dbReference>
<evidence type="ECO:0000256" key="2">
    <source>
        <dbReference type="ARBA" id="ARBA00023315"/>
    </source>
</evidence>
<name>A0A377GUU8_9FUSO</name>
<feature type="active site" evidence="5">
    <location>
        <position position="198"/>
    </location>
</feature>
<dbReference type="SMART" id="SM00827">
    <property type="entry name" value="PKS_AT"/>
    <property type="match status" value="1"/>
</dbReference>
<dbReference type="GO" id="GO:0004314">
    <property type="term" value="F:[acyl-carrier-protein] S-malonyltransferase activity"/>
    <property type="evidence" value="ECO:0007669"/>
    <property type="project" value="UniProtKB-EC"/>
</dbReference>
<dbReference type="InterPro" id="IPR014043">
    <property type="entry name" value="Acyl_transferase_dom"/>
</dbReference>
<dbReference type="Gene3D" id="3.30.70.250">
    <property type="entry name" value="Malonyl-CoA ACP transacylase, ACP-binding"/>
    <property type="match status" value="1"/>
</dbReference>
<evidence type="ECO:0000256" key="1">
    <source>
        <dbReference type="ARBA" id="ARBA00022679"/>
    </source>
</evidence>
<dbReference type="PIRSF" id="PIRSF000446">
    <property type="entry name" value="Mct"/>
    <property type="match status" value="1"/>
</dbReference>
<comment type="catalytic activity">
    <reaction evidence="3 4">
        <text>holo-[ACP] + malonyl-CoA = malonyl-[ACP] + CoA</text>
        <dbReference type="Rhea" id="RHEA:41792"/>
        <dbReference type="Rhea" id="RHEA-COMP:9623"/>
        <dbReference type="Rhea" id="RHEA-COMP:9685"/>
        <dbReference type="ChEBI" id="CHEBI:57287"/>
        <dbReference type="ChEBI" id="CHEBI:57384"/>
        <dbReference type="ChEBI" id="CHEBI:64479"/>
        <dbReference type="ChEBI" id="CHEBI:78449"/>
        <dbReference type="EC" id="2.3.1.39"/>
    </reaction>
</comment>
<dbReference type="NCBIfam" id="TIGR00128">
    <property type="entry name" value="fabD"/>
    <property type="match status" value="1"/>
</dbReference>
<keyword evidence="8" id="KW-1185">Reference proteome</keyword>
<dbReference type="InterPro" id="IPR016035">
    <property type="entry name" value="Acyl_Trfase/lysoPLipase"/>
</dbReference>
<accession>A0A377GUU8</accession>
<feature type="domain" description="Malonyl-CoA:ACP transacylase (MAT)" evidence="6">
    <location>
        <begin position="7"/>
        <end position="294"/>
    </location>
</feature>
<dbReference type="GO" id="GO:0005829">
    <property type="term" value="C:cytosol"/>
    <property type="evidence" value="ECO:0007669"/>
    <property type="project" value="TreeGrafter"/>
</dbReference>
<dbReference type="InterPro" id="IPR004410">
    <property type="entry name" value="Malonyl_CoA-ACP_transAc_FabD"/>
</dbReference>
<evidence type="ECO:0000256" key="4">
    <source>
        <dbReference type="PIRNR" id="PIRNR000446"/>
    </source>
</evidence>
<comment type="similarity">
    <text evidence="4">Belongs to the fabD family.</text>
</comment>
<dbReference type="Proteomes" id="UP000255328">
    <property type="component" value="Unassembled WGS sequence"/>
</dbReference>
<evidence type="ECO:0000256" key="5">
    <source>
        <dbReference type="PIRSR" id="PIRSR000446-1"/>
    </source>
</evidence>
<evidence type="ECO:0000313" key="7">
    <source>
        <dbReference type="EMBL" id="STO30738.1"/>
    </source>
</evidence>
<dbReference type="AlphaFoldDB" id="A0A377GUU8"/>
<evidence type="ECO:0000313" key="8">
    <source>
        <dbReference type="Proteomes" id="UP000255328"/>
    </source>
</evidence>